<organism evidence="6 7">
    <name type="scientific">Stagnihabitans tardus</name>
    <dbReference type="NCBI Taxonomy" id="2699202"/>
    <lineage>
        <taxon>Bacteria</taxon>
        <taxon>Pseudomonadati</taxon>
        <taxon>Pseudomonadota</taxon>
        <taxon>Alphaproteobacteria</taxon>
        <taxon>Rhodobacterales</taxon>
        <taxon>Paracoccaceae</taxon>
        <taxon>Stagnihabitans</taxon>
    </lineage>
</organism>
<evidence type="ECO:0000313" key="6">
    <source>
        <dbReference type="EMBL" id="NBZ86027.1"/>
    </source>
</evidence>
<reference evidence="6" key="1">
    <citation type="submission" date="2020-01" db="EMBL/GenBank/DDBJ databases">
        <authorList>
            <person name="Chen W.-M."/>
        </authorList>
    </citation>
    <scope>NUCLEOTIDE SEQUENCE</scope>
    <source>
        <strain evidence="6">CYK-10</strain>
    </source>
</reference>
<comment type="similarity">
    <text evidence="1">Belongs to the peptidase C40 family.</text>
</comment>
<comment type="caution">
    <text evidence="6">The sequence shown here is derived from an EMBL/GenBank/DDBJ whole genome shotgun (WGS) entry which is preliminary data.</text>
</comment>
<keyword evidence="7" id="KW-1185">Reference proteome</keyword>
<dbReference type="GO" id="GO:0006508">
    <property type="term" value="P:proteolysis"/>
    <property type="evidence" value="ECO:0007669"/>
    <property type="project" value="UniProtKB-KW"/>
</dbReference>
<evidence type="ECO:0000256" key="1">
    <source>
        <dbReference type="ARBA" id="ARBA00007074"/>
    </source>
</evidence>
<evidence type="ECO:0000256" key="4">
    <source>
        <dbReference type="ARBA" id="ARBA00022807"/>
    </source>
</evidence>
<dbReference type="GO" id="GO:0008234">
    <property type="term" value="F:cysteine-type peptidase activity"/>
    <property type="evidence" value="ECO:0007669"/>
    <property type="project" value="UniProtKB-KW"/>
</dbReference>
<evidence type="ECO:0000259" key="5">
    <source>
        <dbReference type="PROSITE" id="PS51935"/>
    </source>
</evidence>
<dbReference type="EMBL" id="JAABNR010000001">
    <property type="protein sequence ID" value="NBZ86027.1"/>
    <property type="molecule type" value="Genomic_DNA"/>
</dbReference>
<evidence type="ECO:0000256" key="2">
    <source>
        <dbReference type="ARBA" id="ARBA00022670"/>
    </source>
</evidence>
<evidence type="ECO:0000313" key="7">
    <source>
        <dbReference type="Proteomes" id="UP001193501"/>
    </source>
</evidence>
<dbReference type="Gene3D" id="3.90.1720.10">
    <property type="entry name" value="endopeptidase domain like (from Nostoc punctiforme)"/>
    <property type="match status" value="1"/>
</dbReference>
<dbReference type="SUPFAM" id="SSF54001">
    <property type="entry name" value="Cysteine proteinases"/>
    <property type="match status" value="1"/>
</dbReference>
<dbReference type="NCBIfam" id="TIGR02219">
    <property type="entry name" value="phage_NlpC_fam"/>
    <property type="match status" value="1"/>
</dbReference>
<feature type="domain" description="NlpC/P60" evidence="5">
    <location>
        <begin position="1"/>
        <end position="141"/>
    </location>
</feature>
<dbReference type="InterPro" id="IPR000064">
    <property type="entry name" value="NLP_P60_dom"/>
</dbReference>
<keyword evidence="2" id="KW-0645">Protease</keyword>
<accession>A0AAE4Y6J4</accession>
<protein>
    <submittedName>
        <fullName evidence="6">Peptidase</fullName>
    </submittedName>
</protein>
<dbReference type="InterPro" id="IPR011929">
    <property type="entry name" value="Phage_pept_NlpC/P60"/>
</dbReference>
<keyword evidence="3" id="KW-0378">Hydrolase</keyword>
<proteinExistence type="inferred from homology"/>
<dbReference type="AlphaFoldDB" id="A0AAE4Y6J4"/>
<gene>
    <name evidence="6" type="ORF">GV832_00395</name>
</gene>
<evidence type="ECO:0000256" key="3">
    <source>
        <dbReference type="ARBA" id="ARBA00022801"/>
    </source>
</evidence>
<dbReference type="PROSITE" id="PS51935">
    <property type="entry name" value="NLPC_P60"/>
    <property type="match status" value="1"/>
</dbReference>
<dbReference type="Proteomes" id="UP001193501">
    <property type="component" value="Unassembled WGS sequence"/>
</dbReference>
<name>A0AAE4Y6J4_9RHOB</name>
<dbReference type="InterPro" id="IPR038765">
    <property type="entry name" value="Papain-like_cys_pep_sf"/>
</dbReference>
<keyword evidence="4" id="KW-0788">Thiol protease</keyword>
<sequence length="144" mass="15716">MGRPDVVAEARDWIGTPYLHQASLKGVGSDCLGLLRGVWRALLGTEPEAMPPYTVDWSEARRDEVMLEAARRWLLPGGPDFKAGDVVVFRMLQGFVAKHLGIVGEGGAAPRFIHAYTGHGVVENALTAPWVRRIAGHFVFPKGD</sequence>